<feature type="signal peptide" evidence="3">
    <location>
        <begin position="1"/>
        <end position="26"/>
    </location>
</feature>
<dbReference type="PANTHER" id="PTHR47637:SF1">
    <property type="entry name" value="CHAPERONE SURA"/>
    <property type="match status" value="1"/>
</dbReference>
<keyword evidence="2" id="KW-0413">Isomerase</keyword>
<gene>
    <name evidence="5" type="ORF">SAMN03080618_01992</name>
</gene>
<evidence type="ECO:0000259" key="4">
    <source>
        <dbReference type="Pfam" id="PF09312"/>
    </source>
</evidence>
<dbReference type="OrthoDB" id="9791746at2"/>
<feature type="domain" description="SurA N-terminal" evidence="4">
    <location>
        <begin position="37"/>
        <end position="141"/>
    </location>
</feature>
<evidence type="ECO:0000256" key="1">
    <source>
        <dbReference type="ARBA" id="ARBA00022729"/>
    </source>
</evidence>
<proteinExistence type="predicted"/>
<evidence type="ECO:0000313" key="5">
    <source>
        <dbReference type="EMBL" id="SFJ05489.1"/>
    </source>
</evidence>
<protein>
    <submittedName>
        <fullName evidence="5">Periplasmic chaperone for outer membrane proteins SurA</fullName>
    </submittedName>
</protein>
<dbReference type="InterPro" id="IPR015391">
    <property type="entry name" value="SurA_N"/>
</dbReference>
<dbReference type="EMBL" id="FORF01000010">
    <property type="protein sequence ID" value="SFJ05489.1"/>
    <property type="molecule type" value="Genomic_DNA"/>
</dbReference>
<name>A0A1I3N8H7_9HYPH</name>
<dbReference type="PANTHER" id="PTHR47637">
    <property type="entry name" value="CHAPERONE SURA"/>
    <property type="match status" value="1"/>
</dbReference>
<dbReference type="STRING" id="1121003.SAMN03080618_01992"/>
<dbReference type="SUPFAM" id="SSF109998">
    <property type="entry name" value="Triger factor/SurA peptide-binding domain-like"/>
    <property type="match status" value="1"/>
</dbReference>
<evidence type="ECO:0000313" key="6">
    <source>
        <dbReference type="Proteomes" id="UP000242763"/>
    </source>
</evidence>
<dbReference type="Pfam" id="PF09312">
    <property type="entry name" value="SurA_N"/>
    <property type="match status" value="1"/>
</dbReference>
<reference evidence="6" key="1">
    <citation type="submission" date="2016-10" db="EMBL/GenBank/DDBJ databases">
        <authorList>
            <person name="Varghese N."/>
            <person name="Submissions S."/>
        </authorList>
    </citation>
    <scope>NUCLEOTIDE SEQUENCE [LARGE SCALE GENOMIC DNA]</scope>
    <source>
        <strain evidence="6">DSM 21857</strain>
    </source>
</reference>
<feature type="chain" id="PRO_5017181886" evidence="3">
    <location>
        <begin position="27"/>
        <end position="319"/>
    </location>
</feature>
<dbReference type="RefSeq" id="WP_091521657.1">
    <property type="nucleotide sequence ID" value="NZ_FORF01000010.1"/>
</dbReference>
<sequence>MLKARGVLRHCALALMLVGTALPLTAGTASAQSSEIRYVVNNEAVTSYDIQRRAAFLRLQNRRGNVQELATQEMIDQAVRNAEVKRMRIRISDDQVAAAYERFAKSNNMSPAQMDQVLSQTGVTKGHFRDFIRAQMSWSQVLASKSGASPSAGGRISEQEAVRQMLQQGGNKPTATEYMLQQVIFVVPASERRSKLGTRKREAEAMRQRFRSCDSTREFARGLLDVTVRDLGRVLDPELPPEWAKQIKATKSGGATGVRETERGVEFIGVCSAREVSDDRAATMVLQSQQGAAGGNEATDKLSENLTKELRAKAHIVRR</sequence>
<accession>A0A1I3N8H7</accession>
<dbReference type="Gene3D" id="1.10.4030.10">
    <property type="entry name" value="Porin chaperone SurA, peptide-binding domain"/>
    <property type="match status" value="1"/>
</dbReference>
<dbReference type="GO" id="GO:0003755">
    <property type="term" value="F:peptidyl-prolyl cis-trans isomerase activity"/>
    <property type="evidence" value="ECO:0007669"/>
    <property type="project" value="UniProtKB-KW"/>
</dbReference>
<dbReference type="Proteomes" id="UP000242763">
    <property type="component" value="Unassembled WGS sequence"/>
</dbReference>
<keyword evidence="1 3" id="KW-0732">Signal</keyword>
<evidence type="ECO:0000256" key="2">
    <source>
        <dbReference type="ARBA" id="ARBA00023110"/>
    </source>
</evidence>
<dbReference type="InterPro" id="IPR027304">
    <property type="entry name" value="Trigger_fact/SurA_dom_sf"/>
</dbReference>
<dbReference type="AlphaFoldDB" id="A0A1I3N8H7"/>
<evidence type="ECO:0000256" key="3">
    <source>
        <dbReference type="SAM" id="SignalP"/>
    </source>
</evidence>
<keyword evidence="2" id="KW-0697">Rotamase</keyword>
<organism evidence="5 6">
    <name type="scientific">Aquamicrobium aerolatum DSM 21857</name>
    <dbReference type="NCBI Taxonomy" id="1121003"/>
    <lineage>
        <taxon>Bacteria</taxon>
        <taxon>Pseudomonadati</taxon>
        <taxon>Pseudomonadota</taxon>
        <taxon>Alphaproteobacteria</taxon>
        <taxon>Hyphomicrobiales</taxon>
        <taxon>Phyllobacteriaceae</taxon>
        <taxon>Aerobium</taxon>
    </lineage>
</organism>
<dbReference type="InterPro" id="IPR050280">
    <property type="entry name" value="OMP_Chaperone_SurA"/>
</dbReference>
<keyword evidence="6" id="KW-1185">Reference proteome</keyword>